<dbReference type="OrthoDB" id="511178at2"/>
<proteinExistence type="predicted"/>
<gene>
    <name evidence="1" type="ORF">GORHZ_070_00380</name>
</gene>
<name>K6V1J6_9ACTN</name>
<dbReference type="STRING" id="1108045.GORHZ_070_00380"/>
<dbReference type="eggNOG" id="ENOG5030KB6">
    <property type="taxonomic scope" value="Bacteria"/>
</dbReference>
<accession>K6V1J6</accession>
<evidence type="ECO:0000313" key="2">
    <source>
        <dbReference type="Proteomes" id="UP000008363"/>
    </source>
</evidence>
<dbReference type="EMBL" id="BAHC01000070">
    <property type="protein sequence ID" value="GAB89783.1"/>
    <property type="molecule type" value="Genomic_DNA"/>
</dbReference>
<keyword evidence="2" id="KW-1185">Reference proteome</keyword>
<comment type="caution">
    <text evidence="1">The sequence shown here is derived from an EMBL/GenBank/DDBJ whole genome shotgun (WGS) entry which is preliminary data.</text>
</comment>
<dbReference type="RefSeq" id="WP_006332092.1">
    <property type="nucleotide sequence ID" value="NZ_BAHC01000070.1"/>
</dbReference>
<reference evidence="1 2" key="1">
    <citation type="submission" date="2012-08" db="EMBL/GenBank/DDBJ databases">
        <title>Whole genome shotgun sequence of Gordonia rhizosphera NBRC 16068.</title>
        <authorList>
            <person name="Takarada H."/>
            <person name="Isaki S."/>
            <person name="Hosoyama A."/>
            <person name="Tsuchikane K."/>
            <person name="Katsumata H."/>
            <person name="Baba S."/>
            <person name="Ohji S."/>
            <person name="Yamazaki S."/>
            <person name="Fujita N."/>
        </authorList>
    </citation>
    <scope>NUCLEOTIDE SEQUENCE [LARGE SCALE GENOMIC DNA]</scope>
    <source>
        <strain evidence="1 2">NBRC 16068</strain>
    </source>
</reference>
<protein>
    <recommendedName>
        <fullName evidence="3">Helix-turn-helix domain-containing protein</fullName>
    </recommendedName>
</protein>
<sequence>MHTSARKVYHVHMTSVDDFDVALAARNVDATASTVLRHVLDTLDSLRHAPLTAASVDYLKKHGGEGVAEALEVPIDAVRTQDVEAAARRAAELLATTVSVQEAADRLNLDRSTISRRIGRRRLWAIDLGGQKRIPTWQFTEHDTIPGLDRIVAAIPPGYAPQTIAARMTTPREELDSRTIVEYLIDGGDPTLAAEAVEALGQW</sequence>
<evidence type="ECO:0008006" key="3">
    <source>
        <dbReference type="Google" id="ProtNLM"/>
    </source>
</evidence>
<organism evidence="1 2">
    <name type="scientific">Gordonia rhizosphera NBRC 16068</name>
    <dbReference type="NCBI Taxonomy" id="1108045"/>
    <lineage>
        <taxon>Bacteria</taxon>
        <taxon>Bacillati</taxon>
        <taxon>Actinomycetota</taxon>
        <taxon>Actinomycetes</taxon>
        <taxon>Mycobacteriales</taxon>
        <taxon>Gordoniaceae</taxon>
        <taxon>Gordonia</taxon>
    </lineage>
</organism>
<dbReference type="Proteomes" id="UP000008363">
    <property type="component" value="Unassembled WGS sequence"/>
</dbReference>
<dbReference type="AlphaFoldDB" id="K6V1J6"/>
<evidence type="ECO:0000313" key="1">
    <source>
        <dbReference type="EMBL" id="GAB89783.1"/>
    </source>
</evidence>